<dbReference type="GO" id="GO:0045901">
    <property type="term" value="P:positive regulation of translational elongation"/>
    <property type="evidence" value="ECO:0007669"/>
    <property type="project" value="InterPro"/>
</dbReference>
<feature type="compositionally biased region" description="Basic and acidic residues" evidence="3">
    <location>
        <begin position="73"/>
        <end position="83"/>
    </location>
</feature>
<dbReference type="InterPro" id="IPR014722">
    <property type="entry name" value="Rib_uL2_dom2"/>
</dbReference>
<evidence type="ECO:0000313" key="4">
    <source>
        <dbReference type="EMBL" id="EOO01634.1"/>
    </source>
</evidence>
<organism evidence="4 5">
    <name type="scientific">Phaeoacremonium minimum (strain UCR-PA7)</name>
    <name type="common">Esca disease fungus</name>
    <name type="synonym">Togninia minima</name>
    <dbReference type="NCBI Taxonomy" id="1286976"/>
    <lineage>
        <taxon>Eukaryota</taxon>
        <taxon>Fungi</taxon>
        <taxon>Dikarya</taxon>
        <taxon>Ascomycota</taxon>
        <taxon>Pezizomycotina</taxon>
        <taxon>Sordariomycetes</taxon>
        <taxon>Sordariomycetidae</taxon>
        <taxon>Togniniales</taxon>
        <taxon>Togniniaceae</taxon>
        <taxon>Phaeoacremonium</taxon>
    </lineage>
</organism>
<dbReference type="HOGENOM" id="CLU_021655_1_0_1"/>
<dbReference type="Proteomes" id="UP000014074">
    <property type="component" value="Unassembled WGS sequence"/>
</dbReference>
<dbReference type="InterPro" id="IPR012340">
    <property type="entry name" value="NA-bd_OB-fold"/>
</dbReference>
<accession>R8BQM9</accession>
<dbReference type="eggNOG" id="ENOG502SK08">
    <property type="taxonomic scope" value="Eukaryota"/>
</dbReference>
<dbReference type="InterPro" id="IPR008991">
    <property type="entry name" value="Translation_prot_SH3-like_sf"/>
</dbReference>
<sequence length="404" mass="46467">MSGHTQKSQRASTTRVPVPFSIFPSSYREAESDTTQTQTTHEELEIKLPEKHHAGREGQYSSYTAQSNLPPRGEQRYSEEEVRITREEEHYRRPGIRSDYYREDRRPRSHAETRIEVDTHHRDYNTPIDVIEREYRSRVQPTYREEVHVHSTVDPPSHRPVYKDSYQVTGETVDPPSARPSYYKDTKIVEETIELPRKTSKKNMGYYDEDGHYHSFRHGIHKMADRILHPEGRESVEVTEIRESRGSRRSGGDDDFVPNTVTIPCHHIRLGDILILQGRPCQVIRISTSAATGQYRYLGVDLFTKQLHEESSFVSNPAPSVVVQTMRGPVFKQYRVLDLQDGSLVAMTETGDVKQSLPVIDQSNLWSRLSNAFESGRGSVRVLVVNDHGREMAVDMKVIHGSRL</sequence>
<comment type="subcellular location">
    <subcellularLocation>
        <location evidence="1">Cell septum</location>
    </subcellularLocation>
</comment>
<dbReference type="FunFam" id="2.40.50.140:FF:000229">
    <property type="entry name" value="Woronin body major protein"/>
    <property type="match status" value="1"/>
</dbReference>
<dbReference type="GO" id="GO:0043022">
    <property type="term" value="F:ribosome binding"/>
    <property type="evidence" value="ECO:0007669"/>
    <property type="project" value="InterPro"/>
</dbReference>
<evidence type="ECO:0000256" key="3">
    <source>
        <dbReference type="SAM" id="MobiDB-lite"/>
    </source>
</evidence>
<dbReference type="Gene3D" id="2.30.30.30">
    <property type="match status" value="1"/>
</dbReference>
<dbReference type="Gene3D" id="2.40.50.140">
    <property type="entry name" value="Nucleic acid-binding proteins"/>
    <property type="match status" value="1"/>
</dbReference>
<proteinExistence type="inferred from homology"/>
<gene>
    <name evidence="4" type="ORF">UCRPA7_2846</name>
</gene>
<feature type="compositionally biased region" description="Polar residues" evidence="3">
    <location>
        <begin position="59"/>
        <end position="69"/>
    </location>
</feature>
<feature type="compositionally biased region" description="Polar residues" evidence="3">
    <location>
        <begin position="1"/>
        <end position="15"/>
    </location>
</feature>
<dbReference type="FunFam" id="2.30.30.30:FF:000033">
    <property type="entry name" value="Woronin body major protein HEX1"/>
    <property type="match status" value="1"/>
</dbReference>
<feature type="compositionally biased region" description="Basic and acidic residues" evidence="3">
    <location>
        <begin position="235"/>
        <end position="252"/>
    </location>
</feature>
<dbReference type="OrthoDB" id="9975114at2759"/>
<evidence type="ECO:0000256" key="2">
    <source>
        <dbReference type="ARBA" id="ARBA00061629"/>
    </source>
</evidence>
<keyword evidence="5" id="KW-1185">Reference proteome</keyword>
<dbReference type="EMBL" id="KB932984">
    <property type="protein sequence ID" value="EOO01634.1"/>
    <property type="molecule type" value="Genomic_DNA"/>
</dbReference>
<dbReference type="KEGG" id="tmn:UCRPA7_2846"/>
<feature type="region of interest" description="Disordered" evidence="3">
    <location>
        <begin position="148"/>
        <end position="181"/>
    </location>
</feature>
<protein>
    <submittedName>
        <fullName evidence="4">Putative woronin body major protein</fullName>
    </submittedName>
</protein>
<feature type="compositionally biased region" description="Basic and acidic residues" evidence="3">
    <location>
        <begin position="40"/>
        <end position="56"/>
    </location>
</feature>
<dbReference type="InterPro" id="IPR001884">
    <property type="entry name" value="IF5A-like"/>
</dbReference>
<dbReference type="CDD" id="cd04469">
    <property type="entry name" value="S1_Hex1"/>
    <property type="match status" value="1"/>
</dbReference>
<name>R8BQM9_PHAM7</name>
<dbReference type="AlphaFoldDB" id="R8BQM9"/>
<dbReference type="GeneID" id="19323136"/>
<reference evidence="5" key="1">
    <citation type="journal article" date="2013" name="Genome Announc.">
        <title>Draft genome sequence of the ascomycete Phaeoacremonium aleophilum strain UCR-PA7, a causal agent of the esca disease complex in grapevines.</title>
        <authorList>
            <person name="Blanco-Ulate B."/>
            <person name="Rolshausen P."/>
            <person name="Cantu D."/>
        </authorList>
    </citation>
    <scope>NUCLEOTIDE SEQUENCE [LARGE SCALE GENOMIC DNA]</scope>
    <source>
        <strain evidence="5">UCR-PA7</strain>
    </source>
</reference>
<dbReference type="PANTHER" id="PTHR11673">
    <property type="entry name" value="TRANSLATION INITIATION FACTOR 5A FAMILY MEMBER"/>
    <property type="match status" value="1"/>
</dbReference>
<dbReference type="GO" id="GO:0003723">
    <property type="term" value="F:RNA binding"/>
    <property type="evidence" value="ECO:0007669"/>
    <property type="project" value="InterPro"/>
</dbReference>
<dbReference type="GO" id="GO:0030428">
    <property type="term" value="C:cell septum"/>
    <property type="evidence" value="ECO:0007669"/>
    <property type="project" value="UniProtKB-SubCell"/>
</dbReference>
<dbReference type="RefSeq" id="XP_007913576.1">
    <property type="nucleotide sequence ID" value="XM_007915385.1"/>
</dbReference>
<feature type="region of interest" description="Disordered" evidence="3">
    <location>
        <begin position="1"/>
        <end position="83"/>
    </location>
</feature>
<dbReference type="GO" id="GO:0140266">
    <property type="term" value="C:Woronin body"/>
    <property type="evidence" value="ECO:0007669"/>
    <property type="project" value="UniProtKB-ARBA"/>
</dbReference>
<dbReference type="GO" id="GO:0003746">
    <property type="term" value="F:translation elongation factor activity"/>
    <property type="evidence" value="ECO:0007669"/>
    <property type="project" value="InterPro"/>
</dbReference>
<evidence type="ECO:0000313" key="5">
    <source>
        <dbReference type="Proteomes" id="UP000014074"/>
    </source>
</evidence>
<dbReference type="SUPFAM" id="SSF50104">
    <property type="entry name" value="Translation proteins SH3-like domain"/>
    <property type="match status" value="1"/>
</dbReference>
<dbReference type="InterPro" id="IPR037318">
    <property type="entry name" value="Hex1_S1"/>
</dbReference>
<dbReference type="SUPFAM" id="SSF50249">
    <property type="entry name" value="Nucleic acid-binding proteins"/>
    <property type="match status" value="1"/>
</dbReference>
<evidence type="ECO:0000256" key="1">
    <source>
        <dbReference type="ARBA" id="ARBA00004431"/>
    </source>
</evidence>
<feature type="region of interest" description="Disordered" evidence="3">
    <location>
        <begin position="235"/>
        <end position="255"/>
    </location>
</feature>
<comment type="similarity">
    <text evidence="2">Belongs to the eIF-5A family. Hex1 subfamily.</text>
</comment>